<sequence length="275" mass="31290">MDFSRTMTESVVDLVYHQRRVGMVVWHPTANNILLSAGSDNIVVIWNVGCGEALSTIDAHPDIIYSCCFNWDGSLLLTTCKDKKIRIINPRDGEVFEVEEFARSCKGDSVIRYFEITPEVPFVHYINTFQLPDPQRGIGMMPKRGVDVTTCEITRFYRLNNSGFCQIITMTVPRKSELFQEDLYPDTPGDIPALTAEEWWEGQNKDPILMSLKDGYQATQKSELKVTKKKTNILDKMPPTGKVKSEEDGKATALSSEALEKVTEVRFYCVCRHWC</sequence>
<protein>
    <recommendedName>
        <fullName evidence="4">Coronin</fullName>
    </recommendedName>
</protein>
<evidence type="ECO:0000313" key="5">
    <source>
        <dbReference type="EMBL" id="MPC57670.1"/>
    </source>
</evidence>
<dbReference type="Pfam" id="PF16300">
    <property type="entry name" value="WD40_4"/>
    <property type="match status" value="1"/>
</dbReference>
<name>A0A5B7GBL6_PORTR</name>
<dbReference type="Proteomes" id="UP000324222">
    <property type="component" value="Unassembled WGS sequence"/>
</dbReference>
<dbReference type="PROSITE" id="PS00678">
    <property type="entry name" value="WD_REPEATS_1"/>
    <property type="match status" value="1"/>
</dbReference>
<dbReference type="GO" id="GO:0007015">
    <property type="term" value="P:actin filament organization"/>
    <property type="evidence" value="ECO:0007669"/>
    <property type="project" value="TreeGrafter"/>
</dbReference>
<keyword evidence="2 4" id="KW-0677">Repeat</keyword>
<dbReference type="PANTHER" id="PTHR10856">
    <property type="entry name" value="CORONIN"/>
    <property type="match status" value="1"/>
</dbReference>
<comment type="caution">
    <text evidence="5">The sequence shown here is derived from an EMBL/GenBank/DDBJ whole genome shotgun (WGS) entry which is preliminary data.</text>
</comment>
<evidence type="ECO:0000256" key="2">
    <source>
        <dbReference type="ARBA" id="ARBA00022737"/>
    </source>
</evidence>
<feature type="repeat" description="WD" evidence="3">
    <location>
        <begin position="14"/>
        <end position="56"/>
    </location>
</feature>
<dbReference type="Gene3D" id="2.130.10.10">
    <property type="entry name" value="YVTN repeat-like/Quinoprotein amine dehydrogenase"/>
    <property type="match status" value="1"/>
</dbReference>
<dbReference type="GO" id="GO:0051015">
    <property type="term" value="F:actin filament binding"/>
    <property type="evidence" value="ECO:0007669"/>
    <property type="project" value="TreeGrafter"/>
</dbReference>
<dbReference type="InterPro" id="IPR019775">
    <property type="entry name" value="WD40_repeat_CS"/>
</dbReference>
<proteinExistence type="inferred from homology"/>
<organism evidence="5 6">
    <name type="scientific">Portunus trituberculatus</name>
    <name type="common">Swimming crab</name>
    <name type="synonym">Neptunus trituberculatus</name>
    <dbReference type="NCBI Taxonomy" id="210409"/>
    <lineage>
        <taxon>Eukaryota</taxon>
        <taxon>Metazoa</taxon>
        <taxon>Ecdysozoa</taxon>
        <taxon>Arthropoda</taxon>
        <taxon>Crustacea</taxon>
        <taxon>Multicrustacea</taxon>
        <taxon>Malacostraca</taxon>
        <taxon>Eumalacostraca</taxon>
        <taxon>Eucarida</taxon>
        <taxon>Decapoda</taxon>
        <taxon>Pleocyemata</taxon>
        <taxon>Brachyura</taxon>
        <taxon>Eubrachyura</taxon>
        <taxon>Portunoidea</taxon>
        <taxon>Portunidae</taxon>
        <taxon>Portuninae</taxon>
        <taxon>Portunus</taxon>
    </lineage>
</organism>
<keyword evidence="1 3" id="KW-0853">WD repeat</keyword>
<accession>A0A5B7GBL6</accession>
<gene>
    <name evidence="5" type="primary">CORO6</name>
    <name evidence="5" type="ORF">E2C01_051655</name>
</gene>
<dbReference type="SMART" id="SM00320">
    <property type="entry name" value="WD40"/>
    <property type="match status" value="2"/>
</dbReference>
<dbReference type="PANTHER" id="PTHR10856:SF0">
    <property type="entry name" value="CORONIN"/>
    <property type="match status" value="1"/>
</dbReference>
<reference evidence="5 6" key="1">
    <citation type="submission" date="2019-05" db="EMBL/GenBank/DDBJ databases">
        <title>Another draft genome of Portunus trituberculatus and its Hox gene families provides insights of decapod evolution.</title>
        <authorList>
            <person name="Jeong J.-H."/>
            <person name="Song I."/>
            <person name="Kim S."/>
            <person name="Choi T."/>
            <person name="Kim D."/>
            <person name="Ryu S."/>
            <person name="Kim W."/>
        </authorList>
    </citation>
    <scope>NUCLEOTIDE SEQUENCE [LARGE SCALE GENOMIC DNA]</scope>
    <source>
        <tissue evidence="5">Muscle</tissue>
    </source>
</reference>
<evidence type="ECO:0000256" key="3">
    <source>
        <dbReference type="PROSITE-ProRule" id="PRU00221"/>
    </source>
</evidence>
<dbReference type="InterPro" id="IPR015943">
    <property type="entry name" value="WD40/YVTN_repeat-like_dom_sf"/>
</dbReference>
<dbReference type="AlphaFoldDB" id="A0A5B7GBL6"/>
<dbReference type="PROSITE" id="PS50082">
    <property type="entry name" value="WD_REPEATS_2"/>
    <property type="match status" value="1"/>
</dbReference>
<dbReference type="PROSITE" id="PS50294">
    <property type="entry name" value="WD_REPEATS_REGION"/>
    <property type="match status" value="1"/>
</dbReference>
<dbReference type="InterPro" id="IPR036322">
    <property type="entry name" value="WD40_repeat_dom_sf"/>
</dbReference>
<dbReference type="InterPro" id="IPR001680">
    <property type="entry name" value="WD40_rpt"/>
</dbReference>
<comment type="similarity">
    <text evidence="4">Belongs to the WD repeat coronin family.</text>
</comment>
<dbReference type="EMBL" id="VSRR010014979">
    <property type="protein sequence ID" value="MPC57670.1"/>
    <property type="molecule type" value="Genomic_DNA"/>
</dbReference>
<evidence type="ECO:0000256" key="1">
    <source>
        <dbReference type="ARBA" id="ARBA00022574"/>
    </source>
</evidence>
<evidence type="ECO:0000256" key="4">
    <source>
        <dbReference type="RuleBase" id="RU280818"/>
    </source>
</evidence>
<keyword evidence="6" id="KW-1185">Reference proteome</keyword>
<evidence type="ECO:0000313" key="6">
    <source>
        <dbReference type="Proteomes" id="UP000324222"/>
    </source>
</evidence>
<dbReference type="OrthoDB" id="1850764at2759"/>
<dbReference type="Pfam" id="PF00400">
    <property type="entry name" value="WD40"/>
    <property type="match status" value="2"/>
</dbReference>
<dbReference type="InterPro" id="IPR015505">
    <property type="entry name" value="Coronin"/>
</dbReference>
<dbReference type="SMART" id="SM01167">
    <property type="entry name" value="DUF1900"/>
    <property type="match status" value="1"/>
</dbReference>
<dbReference type="SUPFAM" id="SSF50978">
    <property type="entry name" value="WD40 repeat-like"/>
    <property type="match status" value="1"/>
</dbReference>